<evidence type="ECO:0000256" key="1">
    <source>
        <dbReference type="SAM" id="MobiDB-lite"/>
    </source>
</evidence>
<feature type="region of interest" description="Disordered" evidence="1">
    <location>
        <begin position="1"/>
        <end position="54"/>
    </location>
</feature>
<dbReference type="Gene3D" id="2.60.40.10">
    <property type="entry name" value="Immunoglobulins"/>
    <property type="match status" value="1"/>
</dbReference>
<dbReference type="EMBL" id="MN740593">
    <property type="protein sequence ID" value="QHS77856.1"/>
    <property type="molecule type" value="Genomic_DNA"/>
</dbReference>
<feature type="compositionally biased region" description="Low complexity" evidence="1">
    <location>
        <begin position="1"/>
        <end position="26"/>
    </location>
</feature>
<sequence length="186" mass="20599">MGQTPSTEEQPPTQPVVQPTQPIYQPTQPPYQPTQPIYQPPYYPTQPVVQPPPQPISQSSYLLSNPAVITITGISPLQGDFNNYLTITGNNFEYNNLDNINAVMLVLVNDPSTVFTSTEISVDLTNILVFVSTFICTNSNNTSYIGKNISNYTGRKSLTISGTPFIVKLKDINGRIIDSNFTFSYK</sequence>
<accession>A0A6C0ADS5</accession>
<feature type="compositionally biased region" description="Pro residues" evidence="1">
    <location>
        <begin position="27"/>
        <end position="54"/>
    </location>
</feature>
<evidence type="ECO:0000313" key="2">
    <source>
        <dbReference type="EMBL" id="QHS77856.1"/>
    </source>
</evidence>
<organism evidence="2">
    <name type="scientific">viral metagenome</name>
    <dbReference type="NCBI Taxonomy" id="1070528"/>
    <lineage>
        <taxon>unclassified sequences</taxon>
        <taxon>metagenomes</taxon>
        <taxon>organismal metagenomes</taxon>
    </lineage>
</organism>
<dbReference type="InterPro" id="IPR014756">
    <property type="entry name" value="Ig_E-set"/>
</dbReference>
<dbReference type="InterPro" id="IPR013783">
    <property type="entry name" value="Ig-like_fold"/>
</dbReference>
<reference evidence="2" key="1">
    <citation type="journal article" date="2020" name="Nature">
        <title>Giant virus diversity and host interactions through global metagenomics.</title>
        <authorList>
            <person name="Schulz F."/>
            <person name="Roux S."/>
            <person name="Paez-Espino D."/>
            <person name="Jungbluth S."/>
            <person name="Walsh D.A."/>
            <person name="Denef V.J."/>
            <person name="McMahon K.D."/>
            <person name="Konstantinidis K.T."/>
            <person name="Eloe-Fadrosh E.A."/>
            <person name="Kyrpides N.C."/>
            <person name="Woyke T."/>
        </authorList>
    </citation>
    <scope>NUCLEOTIDE SEQUENCE</scope>
    <source>
        <strain evidence="2">GVMAG-S-1021933-23</strain>
    </source>
</reference>
<dbReference type="AlphaFoldDB" id="A0A6C0ADS5"/>
<proteinExistence type="predicted"/>
<name>A0A6C0ADS5_9ZZZZ</name>
<protein>
    <submittedName>
        <fullName evidence="2">Uncharacterized protein</fullName>
    </submittedName>
</protein>
<dbReference type="SUPFAM" id="SSF81296">
    <property type="entry name" value="E set domains"/>
    <property type="match status" value="1"/>
</dbReference>